<evidence type="ECO:0000313" key="3">
    <source>
        <dbReference type="Proteomes" id="UP000183529"/>
    </source>
</evidence>
<evidence type="ECO:0000313" key="1">
    <source>
        <dbReference type="EMBL" id="PXX18876.1"/>
    </source>
</evidence>
<dbReference type="Proteomes" id="UP000247515">
    <property type="component" value="Unassembled WGS sequence"/>
</dbReference>
<dbReference type="Proteomes" id="UP000183529">
    <property type="component" value="Unassembled WGS sequence"/>
</dbReference>
<keyword evidence="4" id="KW-1185">Reference proteome</keyword>
<dbReference type="AlphaFoldDB" id="A0AAQ1JW67"/>
<sequence length="81" mass="9006">MRLNPLGRTGLFVSELCLGTMTFGGGAGIWNQIGDLQQADAERLVGRDKSLKLFWHDSKSNFTRDGRRTIERAVARMPGRA</sequence>
<dbReference type="Gene3D" id="3.20.20.100">
    <property type="entry name" value="NADP-dependent oxidoreductase domain"/>
    <property type="match status" value="1"/>
</dbReference>
<proteinExistence type="predicted"/>
<comment type="caution">
    <text evidence="2">The sequence shown here is derived from an EMBL/GenBank/DDBJ whole genome shotgun (WGS) entry which is preliminary data.</text>
</comment>
<evidence type="ECO:0008006" key="5">
    <source>
        <dbReference type="Google" id="ProtNLM"/>
    </source>
</evidence>
<evidence type="ECO:0000313" key="4">
    <source>
        <dbReference type="Proteomes" id="UP000247515"/>
    </source>
</evidence>
<evidence type="ECO:0000313" key="2">
    <source>
        <dbReference type="EMBL" id="SEK04181.1"/>
    </source>
</evidence>
<accession>A0AAQ1JW67</accession>
<dbReference type="SUPFAM" id="SSF51430">
    <property type="entry name" value="NAD(P)-linked oxidoreductase"/>
    <property type="match status" value="1"/>
</dbReference>
<dbReference type="EMBL" id="FNZM01000014">
    <property type="protein sequence ID" value="SEK04181.1"/>
    <property type="molecule type" value="Genomic_DNA"/>
</dbReference>
<name>A0AAQ1JW67_9BURK</name>
<dbReference type="InterPro" id="IPR036812">
    <property type="entry name" value="NAD(P)_OxRdtase_dom_sf"/>
</dbReference>
<reference evidence="2 3" key="1">
    <citation type="submission" date="2016-10" db="EMBL/GenBank/DDBJ databases">
        <authorList>
            <person name="Varghese N."/>
            <person name="Submissions S."/>
        </authorList>
    </citation>
    <scope>NUCLEOTIDE SEQUENCE [LARGE SCALE GENOMIC DNA]</scope>
    <source>
        <strain evidence="2 3">LMG 22274</strain>
    </source>
</reference>
<reference evidence="1 4" key="2">
    <citation type="submission" date="2018-05" db="EMBL/GenBank/DDBJ databases">
        <title>Genomic Encyclopedia of Type Strains, Phase IV (KMG-V): Genome sequencing to study the core and pangenomes of soil and plant-associated prokaryotes.</title>
        <authorList>
            <person name="Whitman W."/>
        </authorList>
    </citation>
    <scope>NUCLEOTIDE SEQUENCE [LARGE SCALE GENOMIC DNA]</scope>
    <source>
        <strain evidence="1 4">SIr-6563</strain>
    </source>
</reference>
<organism evidence="2 3">
    <name type="scientific">Paraburkholderia tropica</name>
    <dbReference type="NCBI Taxonomy" id="92647"/>
    <lineage>
        <taxon>Bacteria</taxon>
        <taxon>Pseudomonadati</taxon>
        <taxon>Pseudomonadota</taxon>
        <taxon>Betaproteobacteria</taxon>
        <taxon>Burkholderiales</taxon>
        <taxon>Burkholderiaceae</taxon>
        <taxon>Paraburkholderia</taxon>
    </lineage>
</organism>
<gene>
    <name evidence="1" type="ORF">C7400_104386</name>
    <name evidence="2" type="ORF">SAMN05216550_11421</name>
</gene>
<protein>
    <recommendedName>
        <fullName evidence="5">Aldo/keto reductase family protein</fullName>
    </recommendedName>
</protein>
<dbReference type="EMBL" id="QJJV01000004">
    <property type="protein sequence ID" value="PXX18876.1"/>
    <property type="molecule type" value="Genomic_DNA"/>
</dbReference>